<dbReference type="NCBIfam" id="NF005089">
    <property type="entry name" value="PRK06522.1-4"/>
    <property type="match status" value="1"/>
</dbReference>
<dbReference type="EMBL" id="BAABFO010000040">
    <property type="protein sequence ID" value="GAA4343714.1"/>
    <property type="molecule type" value="Genomic_DNA"/>
</dbReference>
<keyword evidence="4" id="KW-0566">Pantothenate biosynthesis</keyword>
<dbReference type="Pfam" id="PF02558">
    <property type="entry name" value="ApbA"/>
    <property type="match status" value="1"/>
</dbReference>
<evidence type="ECO:0000313" key="10">
    <source>
        <dbReference type="Proteomes" id="UP001501671"/>
    </source>
</evidence>
<proteinExistence type="predicted"/>
<dbReference type="Pfam" id="PF08546">
    <property type="entry name" value="ApbA_C"/>
    <property type="match status" value="1"/>
</dbReference>
<evidence type="ECO:0000256" key="4">
    <source>
        <dbReference type="ARBA" id="ARBA00022655"/>
    </source>
</evidence>
<dbReference type="InterPro" id="IPR008927">
    <property type="entry name" value="6-PGluconate_DH-like_C_sf"/>
</dbReference>
<dbReference type="EC" id="1.1.1.169" evidence="2"/>
<evidence type="ECO:0000256" key="1">
    <source>
        <dbReference type="ARBA" id="ARBA00004994"/>
    </source>
</evidence>
<dbReference type="SUPFAM" id="SSF51735">
    <property type="entry name" value="NAD(P)-binding Rossmann-fold domains"/>
    <property type="match status" value="1"/>
</dbReference>
<evidence type="ECO:0000259" key="8">
    <source>
        <dbReference type="Pfam" id="PF08546"/>
    </source>
</evidence>
<dbReference type="SUPFAM" id="SSF48179">
    <property type="entry name" value="6-phosphogluconate dehydrogenase C-terminal domain-like"/>
    <property type="match status" value="1"/>
</dbReference>
<evidence type="ECO:0000259" key="7">
    <source>
        <dbReference type="Pfam" id="PF02558"/>
    </source>
</evidence>
<dbReference type="PANTHER" id="PTHR21708:SF45">
    <property type="entry name" value="2-DEHYDROPANTOATE 2-REDUCTASE"/>
    <property type="match status" value="1"/>
</dbReference>
<dbReference type="PANTHER" id="PTHR21708">
    <property type="entry name" value="PROBABLE 2-DEHYDROPANTOATE 2-REDUCTASE"/>
    <property type="match status" value="1"/>
</dbReference>
<evidence type="ECO:0000313" key="9">
    <source>
        <dbReference type="EMBL" id="GAA4343714.1"/>
    </source>
</evidence>
<accession>A0ABP8HSJ0</accession>
<comment type="pathway">
    <text evidence="1">Cofactor biosynthesis; (R)-pantothenate biosynthesis; (R)-pantoate from 3-methyl-2-oxobutanoate: step 2/2.</text>
</comment>
<evidence type="ECO:0000256" key="2">
    <source>
        <dbReference type="ARBA" id="ARBA00013014"/>
    </source>
</evidence>
<dbReference type="InterPro" id="IPR013332">
    <property type="entry name" value="KPR_N"/>
</dbReference>
<reference evidence="10" key="1">
    <citation type="journal article" date="2019" name="Int. J. Syst. Evol. Microbiol.">
        <title>The Global Catalogue of Microorganisms (GCM) 10K type strain sequencing project: providing services to taxonomists for standard genome sequencing and annotation.</title>
        <authorList>
            <consortium name="The Broad Institute Genomics Platform"/>
            <consortium name="The Broad Institute Genome Sequencing Center for Infectious Disease"/>
            <person name="Wu L."/>
            <person name="Ma J."/>
        </authorList>
    </citation>
    <scope>NUCLEOTIDE SEQUENCE [LARGE SCALE GENOMIC DNA]</scope>
    <source>
        <strain evidence="10">JCM 17666</strain>
    </source>
</reference>
<comment type="catalytic activity">
    <reaction evidence="6">
        <text>(R)-pantoate + NADP(+) = 2-dehydropantoate + NADPH + H(+)</text>
        <dbReference type="Rhea" id="RHEA:16233"/>
        <dbReference type="ChEBI" id="CHEBI:11561"/>
        <dbReference type="ChEBI" id="CHEBI:15378"/>
        <dbReference type="ChEBI" id="CHEBI:15980"/>
        <dbReference type="ChEBI" id="CHEBI:57783"/>
        <dbReference type="ChEBI" id="CHEBI:58349"/>
        <dbReference type="EC" id="1.1.1.169"/>
    </reaction>
</comment>
<evidence type="ECO:0000256" key="5">
    <source>
        <dbReference type="ARBA" id="ARBA00032024"/>
    </source>
</evidence>
<dbReference type="Gene3D" id="3.40.50.720">
    <property type="entry name" value="NAD(P)-binding Rossmann-like Domain"/>
    <property type="match status" value="1"/>
</dbReference>
<dbReference type="RefSeq" id="WP_345252381.1">
    <property type="nucleotide sequence ID" value="NZ_BAABFO010000040.1"/>
</dbReference>
<dbReference type="InterPro" id="IPR013328">
    <property type="entry name" value="6PGD_dom2"/>
</dbReference>
<name>A0ABP8HSJ0_9BURK</name>
<dbReference type="Gene3D" id="1.10.1040.10">
    <property type="entry name" value="N-(1-d-carboxylethyl)-l-norvaline Dehydrogenase, domain 2"/>
    <property type="match status" value="1"/>
</dbReference>
<dbReference type="InterPro" id="IPR013752">
    <property type="entry name" value="KPA_reductase"/>
</dbReference>
<protein>
    <recommendedName>
        <fullName evidence="3">2-dehydropantoate 2-reductase</fullName>
        <ecNumber evidence="2">1.1.1.169</ecNumber>
    </recommendedName>
    <alternativeName>
        <fullName evidence="5">Ketopantoate reductase</fullName>
    </alternativeName>
</protein>
<dbReference type="InterPro" id="IPR051402">
    <property type="entry name" value="KPR-Related"/>
</dbReference>
<evidence type="ECO:0000256" key="3">
    <source>
        <dbReference type="ARBA" id="ARBA00019465"/>
    </source>
</evidence>
<feature type="domain" description="Ketopantoate reductase N-terminal" evidence="7">
    <location>
        <begin position="11"/>
        <end position="112"/>
    </location>
</feature>
<dbReference type="InterPro" id="IPR036291">
    <property type="entry name" value="NAD(P)-bd_dom_sf"/>
</dbReference>
<comment type="caution">
    <text evidence="9">The sequence shown here is derived from an EMBL/GenBank/DDBJ whole genome shotgun (WGS) entry which is preliminary data.</text>
</comment>
<gene>
    <name evidence="9" type="ORF">GCM10023144_46950</name>
</gene>
<evidence type="ECO:0000256" key="6">
    <source>
        <dbReference type="ARBA" id="ARBA00048793"/>
    </source>
</evidence>
<feature type="domain" description="Ketopantoate reductase C-terminal" evidence="8">
    <location>
        <begin position="204"/>
        <end position="322"/>
    </location>
</feature>
<dbReference type="Proteomes" id="UP001501671">
    <property type="component" value="Unassembled WGS sequence"/>
</dbReference>
<keyword evidence="10" id="KW-1185">Reference proteome</keyword>
<organism evidence="9 10">
    <name type="scientific">Pigmentiphaga soli</name>
    <dbReference type="NCBI Taxonomy" id="1007095"/>
    <lineage>
        <taxon>Bacteria</taxon>
        <taxon>Pseudomonadati</taxon>
        <taxon>Pseudomonadota</taxon>
        <taxon>Betaproteobacteria</taxon>
        <taxon>Burkholderiales</taxon>
        <taxon>Alcaligenaceae</taxon>
        <taxon>Pigmentiphaga</taxon>
    </lineage>
</organism>
<sequence length="333" mass="34355">MNSPRPASRRIGIVGAGAIGGHVAARLALAGHDVSVLARGATLDAIRRGGLHYRSGGDEWRIPLRAVGSAQEMGAQELVVIAVKGQSLPALAPGLGPLLGPGTAVLPVINGLPWWYLQVPGQPLSGMRLARADPDGAIERALPLPHVLGGTIFASCHTPAPGSVVHSSGARLALGEPGGGVSERARLWADVLAHAGLGAVAADDIRREIWLKLLGNVCVNPLSLLTCATTDRLVGDPPVRELMTRMMTECIGLGRALGLAIDIDPAERIAQTSRLGAIKTSMLQDLEAGRGVELDGIVGAPLECAALLGHPMPMTGAVFALACQRARQAGLYA</sequence>